<protein>
    <recommendedName>
        <fullName evidence="12">Sodium/nucleoside cotransporter</fullName>
    </recommendedName>
</protein>
<feature type="transmembrane region" description="Helical" evidence="7">
    <location>
        <begin position="492"/>
        <end position="515"/>
    </location>
</feature>
<feature type="domain" description="Concentrative nucleoside transporter C-terminal" evidence="9">
    <location>
        <begin position="342"/>
        <end position="547"/>
    </location>
</feature>
<evidence type="ECO:0000256" key="1">
    <source>
        <dbReference type="ARBA" id="ARBA00004651"/>
    </source>
</evidence>
<feature type="transmembrane region" description="Helical" evidence="7">
    <location>
        <begin position="135"/>
        <end position="154"/>
    </location>
</feature>
<dbReference type="Pfam" id="PF01773">
    <property type="entry name" value="Nucleos_tra2_N"/>
    <property type="match status" value="1"/>
</dbReference>
<evidence type="ECO:0000256" key="6">
    <source>
        <dbReference type="ARBA" id="ARBA00023136"/>
    </source>
</evidence>
<feature type="transmembrane region" description="Helical" evidence="7">
    <location>
        <begin position="347"/>
        <end position="375"/>
    </location>
</feature>
<dbReference type="InterPro" id="IPR002668">
    <property type="entry name" value="CNT_N_dom"/>
</dbReference>
<proteinExistence type="inferred from homology"/>
<feature type="transmembrane region" description="Helical" evidence="7">
    <location>
        <begin position="395"/>
        <end position="413"/>
    </location>
</feature>
<organism evidence="10 11">
    <name type="scientific">Tegillarca granosa</name>
    <name type="common">Malaysian cockle</name>
    <name type="synonym">Anadara granosa</name>
    <dbReference type="NCBI Taxonomy" id="220873"/>
    <lineage>
        <taxon>Eukaryota</taxon>
        <taxon>Metazoa</taxon>
        <taxon>Spiralia</taxon>
        <taxon>Lophotrochozoa</taxon>
        <taxon>Mollusca</taxon>
        <taxon>Bivalvia</taxon>
        <taxon>Autobranchia</taxon>
        <taxon>Pteriomorphia</taxon>
        <taxon>Arcoida</taxon>
        <taxon>Arcoidea</taxon>
        <taxon>Arcidae</taxon>
        <taxon>Tegillarca</taxon>
    </lineage>
</organism>
<gene>
    <name evidence="10" type="ORF">KUTeg_008193</name>
</gene>
<evidence type="ECO:0000256" key="5">
    <source>
        <dbReference type="ARBA" id="ARBA00022989"/>
    </source>
</evidence>
<feature type="transmembrane region" description="Helical" evidence="7">
    <location>
        <begin position="92"/>
        <end position="114"/>
    </location>
</feature>
<keyword evidence="3" id="KW-1003">Cell membrane</keyword>
<sequence>MAVVLSVKQTGEDNLGFESHELSNGHPEATNEDLEYGNSCSRGVYFIQQSVYGAYKKNKNTVWIGIYIFLTLLYFLYFGYAMYYELDGEPSWRLLICTILAVILIVLNILWYVYDEQITNAYKKIVGSKTGSDGCSKAALIIGVTIFIVVYVIVDVAIDYPQNLIAVVGQALYIILFYIFSTNPAKVRWHPVFWGFALQYVFAIIILRWYYGYQAFKWLGDRVAEFLAYADEGAKFLFGDVFEEHFFAFKVLSIVVFFYSFISMMYYLGVMQALIRVIAYHILNTEAPLLIKPFLSEMTKSELHAVMTGGFATIAGSVLGAFMSFGKQKSPKLAVKIFTAWKNHRNIVEAASAGATSSIKMVAGIAVNVLAFLSILKMVNATLTWFGERAGVEGVTFQFICSYVLYPVAFFMGTETVDCRKVAELIGIKTFINEFVAYLSLSEIIANKVKLANYTTFYNETGDWFWDKGNIILKQTNETLNGGILSEKSTVIATYALCGFSNIGSMGILLGGLGALAPSKRGVLPKIVVRAVVSGTVACFLTACIAGLLFKDY</sequence>
<keyword evidence="5 7" id="KW-1133">Transmembrane helix</keyword>
<evidence type="ECO:0000256" key="4">
    <source>
        <dbReference type="ARBA" id="ARBA00022692"/>
    </source>
</evidence>
<evidence type="ECO:0000313" key="11">
    <source>
        <dbReference type="Proteomes" id="UP001217089"/>
    </source>
</evidence>
<evidence type="ECO:0000313" key="10">
    <source>
        <dbReference type="EMBL" id="KAJ8313632.1"/>
    </source>
</evidence>
<reference evidence="10 11" key="1">
    <citation type="submission" date="2022-12" db="EMBL/GenBank/DDBJ databases">
        <title>Chromosome-level genome of Tegillarca granosa.</title>
        <authorList>
            <person name="Kim J."/>
        </authorList>
    </citation>
    <scope>NUCLEOTIDE SEQUENCE [LARGE SCALE GENOMIC DNA]</scope>
    <source>
        <strain evidence="10">Teg-2019</strain>
        <tissue evidence="10">Adductor muscle</tissue>
    </source>
</reference>
<comment type="similarity">
    <text evidence="2">Belongs to the concentrative nucleoside transporter (CNT) (TC 2.A.41) family.</text>
</comment>
<dbReference type="InterPro" id="IPR011657">
    <property type="entry name" value="CNT_C_dom"/>
</dbReference>
<dbReference type="PANTHER" id="PTHR10590:SF4">
    <property type="entry name" value="SOLUTE CARRIER FAMILY 28 MEMBER 3"/>
    <property type="match status" value="1"/>
</dbReference>
<dbReference type="InterPro" id="IPR008276">
    <property type="entry name" value="C_nuclsd_transpt"/>
</dbReference>
<comment type="caution">
    <text evidence="10">The sequence shown here is derived from an EMBL/GenBank/DDBJ whole genome shotgun (WGS) entry which is preliminary data.</text>
</comment>
<dbReference type="Proteomes" id="UP001217089">
    <property type="component" value="Unassembled WGS sequence"/>
</dbReference>
<feature type="transmembrane region" description="Helical" evidence="7">
    <location>
        <begin position="527"/>
        <end position="550"/>
    </location>
</feature>
<accession>A0ABQ9FCQ3</accession>
<comment type="subcellular location">
    <subcellularLocation>
        <location evidence="1">Cell membrane</location>
        <topology evidence="1">Multi-pass membrane protein</topology>
    </subcellularLocation>
</comment>
<evidence type="ECO:0008006" key="12">
    <source>
        <dbReference type="Google" id="ProtNLM"/>
    </source>
</evidence>
<feature type="transmembrane region" description="Helical" evidence="7">
    <location>
        <begin position="192"/>
        <end position="211"/>
    </location>
</feature>
<evidence type="ECO:0000256" key="7">
    <source>
        <dbReference type="SAM" id="Phobius"/>
    </source>
</evidence>
<dbReference type="EMBL" id="JARBDR010000342">
    <property type="protein sequence ID" value="KAJ8313632.1"/>
    <property type="molecule type" value="Genomic_DNA"/>
</dbReference>
<keyword evidence="6 7" id="KW-0472">Membrane</keyword>
<feature type="transmembrane region" description="Helical" evidence="7">
    <location>
        <begin position="62"/>
        <end position="80"/>
    </location>
</feature>
<evidence type="ECO:0000259" key="9">
    <source>
        <dbReference type="Pfam" id="PF07662"/>
    </source>
</evidence>
<feature type="transmembrane region" description="Helical" evidence="7">
    <location>
        <begin position="160"/>
        <end position="180"/>
    </location>
</feature>
<feature type="domain" description="Concentrative nucleoside transporter N-terminal" evidence="8">
    <location>
        <begin position="169"/>
        <end position="240"/>
    </location>
</feature>
<feature type="transmembrane region" description="Helical" evidence="7">
    <location>
        <begin position="303"/>
        <end position="326"/>
    </location>
</feature>
<name>A0ABQ9FCQ3_TEGGR</name>
<feature type="transmembrane region" description="Helical" evidence="7">
    <location>
        <begin position="246"/>
        <end position="266"/>
    </location>
</feature>
<keyword evidence="11" id="KW-1185">Reference proteome</keyword>
<evidence type="ECO:0000256" key="3">
    <source>
        <dbReference type="ARBA" id="ARBA00022475"/>
    </source>
</evidence>
<evidence type="ECO:0000259" key="8">
    <source>
        <dbReference type="Pfam" id="PF01773"/>
    </source>
</evidence>
<keyword evidence="4 7" id="KW-0812">Transmembrane</keyword>
<evidence type="ECO:0000256" key="2">
    <source>
        <dbReference type="ARBA" id="ARBA00009033"/>
    </source>
</evidence>
<dbReference type="Pfam" id="PF07662">
    <property type="entry name" value="Nucleos_tra2_C"/>
    <property type="match status" value="1"/>
</dbReference>
<dbReference type="PANTHER" id="PTHR10590">
    <property type="entry name" value="SODIUM/NUCLEOSIDE COTRANSPORTER"/>
    <property type="match status" value="1"/>
</dbReference>